<dbReference type="AlphaFoldDB" id="A0A9X2JET4"/>
<dbReference type="Gene3D" id="2.60.40.1120">
    <property type="entry name" value="Carboxypeptidase-like, regulatory domain"/>
    <property type="match status" value="1"/>
</dbReference>
<proteinExistence type="predicted"/>
<feature type="transmembrane region" description="Helical" evidence="2">
    <location>
        <begin position="16"/>
        <end position="38"/>
    </location>
</feature>
<feature type="transmembrane region" description="Helical" evidence="2">
    <location>
        <begin position="50"/>
        <end position="70"/>
    </location>
</feature>
<dbReference type="SUPFAM" id="SSF49464">
    <property type="entry name" value="Carboxypeptidase regulatory domain-like"/>
    <property type="match status" value="2"/>
</dbReference>
<dbReference type="InterPro" id="IPR008756">
    <property type="entry name" value="Peptidase_M56"/>
</dbReference>
<organism evidence="4 5">
    <name type="scientific">Aeoliella straminimaris</name>
    <dbReference type="NCBI Taxonomy" id="2954799"/>
    <lineage>
        <taxon>Bacteria</taxon>
        <taxon>Pseudomonadati</taxon>
        <taxon>Planctomycetota</taxon>
        <taxon>Planctomycetia</taxon>
        <taxon>Pirellulales</taxon>
        <taxon>Lacipirellulaceae</taxon>
        <taxon>Aeoliella</taxon>
    </lineage>
</organism>
<gene>
    <name evidence="4" type="ORF">NG895_01245</name>
</gene>
<reference evidence="4" key="1">
    <citation type="submission" date="2022-06" db="EMBL/GenBank/DDBJ databases">
        <title>Aeoliella straminimaris, a novel planctomycete from sediments.</title>
        <authorList>
            <person name="Vitorino I.R."/>
            <person name="Lage O.M."/>
        </authorList>
    </citation>
    <scope>NUCLEOTIDE SEQUENCE</scope>
    <source>
        <strain evidence="4">ICT_H6.2</strain>
    </source>
</reference>
<feature type="transmembrane region" description="Helical" evidence="2">
    <location>
        <begin position="364"/>
        <end position="381"/>
    </location>
</feature>
<evidence type="ECO:0000256" key="2">
    <source>
        <dbReference type="SAM" id="Phobius"/>
    </source>
</evidence>
<keyword evidence="2" id="KW-0472">Membrane</keyword>
<dbReference type="EMBL" id="JAMXLR010000004">
    <property type="protein sequence ID" value="MCO6042522.1"/>
    <property type="molecule type" value="Genomic_DNA"/>
</dbReference>
<dbReference type="RefSeq" id="WP_252850624.1">
    <property type="nucleotide sequence ID" value="NZ_JAMXLR010000004.1"/>
</dbReference>
<dbReference type="Pfam" id="PF05569">
    <property type="entry name" value="Peptidase_M56"/>
    <property type="match status" value="1"/>
</dbReference>
<accession>A0A9X2JET4</accession>
<dbReference type="CDD" id="cd07341">
    <property type="entry name" value="M56_BlaR1_MecR1_like"/>
    <property type="match status" value="1"/>
</dbReference>
<feature type="region of interest" description="Disordered" evidence="1">
    <location>
        <begin position="81"/>
        <end position="151"/>
    </location>
</feature>
<keyword evidence="5" id="KW-1185">Reference proteome</keyword>
<protein>
    <submittedName>
        <fullName evidence="4">M56 family metallopeptidase</fullName>
    </submittedName>
</protein>
<dbReference type="PANTHER" id="PTHR34978">
    <property type="entry name" value="POSSIBLE SENSOR-TRANSDUCER PROTEIN BLAR"/>
    <property type="match status" value="1"/>
</dbReference>
<feature type="domain" description="Peptidase M56" evidence="3">
    <location>
        <begin position="73"/>
        <end position="349"/>
    </location>
</feature>
<evidence type="ECO:0000256" key="1">
    <source>
        <dbReference type="SAM" id="MobiDB-lite"/>
    </source>
</evidence>
<dbReference type="PANTHER" id="PTHR34978:SF3">
    <property type="entry name" value="SLR0241 PROTEIN"/>
    <property type="match status" value="1"/>
</dbReference>
<evidence type="ECO:0000313" key="5">
    <source>
        <dbReference type="Proteomes" id="UP001155241"/>
    </source>
</evidence>
<dbReference type="InterPro" id="IPR008969">
    <property type="entry name" value="CarboxyPept-like_regulatory"/>
</dbReference>
<keyword evidence="2" id="KW-1133">Transmembrane helix</keyword>
<dbReference type="Proteomes" id="UP001155241">
    <property type="component" value="Unassembled WGS sequence"/>
</dbReference>
<sequence>MLLADVWLVEPHSGRFVFVTALLLRITLLLALAWAAHWALARWSPYLRVYLWRAIVVGLVAVMGVALLPYRLSILPPASPNATETTVNVTPPRVIPNTASSSTAAPARSATDSTPTANATTTPLQDDTNWHSEPLEATSPTTAETSPSPAPPAPEFHFSVWLATAWATGALISIGSWLLGTWRLHRIYSKSTAVPAEVEEEIRRIANSYGYRGRIPVRQSERISTAISIGGPRPRILVATDQIANADPMQLRATLAHEVGHAAGNDLVWNHLLVLLRALLWFHPLMWPVRLAHADACDEVCDARAAAYLGDSKLYGRLLAQLALKLAGFRTAAGLAFARRSQVRRRVEVVAENALRIRPARPKAALLLGGVMLASLTLGLLTTERAPAQAPATKQTAEQNSLTGTTEPGATVALYRYADWTAVPTLEQETVADADGKFAIDSLPLREKETRLWLVVKKPGFASKISYLRSDHKGALGITLKSELASLSGVITDRAGMPVAGAVVTTQSPNHPMAGVHTAMTDEKGRFSIDDLSPWDVKETESFDPKTGVGTGMTSHSLWVSHPNYPRTRGEYTSVPQQVELQLDPPAVVEGTVFDLVTGEPMPGVEVQSQGIAEGGWYTTHTNDEGKYQLRMIADHYNIWAVAPERMPLAVKALKVAAGQRVTAKDIRMMRGGYVEGRVLDANKQPIDGTLEDLYVAHYGPARPKVGAGVTATPVGADGTFRLHVAPGRNYIYLMGASDSAAYVQVGEGKTVHHDIIQGTSADDAVSMDDDDRLAQRIREQARREKIARRMATPQPDAATLRPDTPVSQLITALDDMNRSNELFTDIWANQLRTIAAFGEDAVPDLIAELDRTDNDMMLRSTGFLLRAMDDKRAVPALIRAIPKTLRPSGSDMGLRVSGTDESLINFLQQNDLDRNNTDSEYAFGRPVREVFGALKALTGQQFGEEELYHVFLNDDDLPSQKRAKRLLFHRVARQWADWWNQHAIEYTDDPAYQSVELPSVPEPAGADFKLTPDTMLESASGSSNWILQSVRQAPGGRVLYDLDTGRAASLPERWRNQELTPELLEQILKWAGEAGYDLMGDEIPSADGEPVYALRGIGLQCWELPENRWKDAPSPTSMAALEQEGRPLDGELLLHYDADQKQLAPKAVATFFFLTSEGTPGILYVGIPVYNTDMKRIERMDGDNELFPIGFHKGRRFGFGRLIVAEEQ</sequence>
<feature type="transmembrane region" description="Helical" evidence="2">
    <location>
        <begin position="158"/>
        <end position="180"/>
    </location>
</feature>
<keyword evidence="2" id="KW-0812">Transmembrane</keyword>
<feature type="compositionally biased region" description="Low complexity" evidence="1">
    <location>
        <begin position="135"/>
        <end position="147"/>
    </location>
</feature>
<dbReference type="Gene3D" id="3.30.2010.10">
    <property type="entry name" value="Metalloproteases ('zincins'), catalytic domain"/>
    <property type="match status" value="1"/>
</dbReference>
<evidence type="ECO:0000313" key="4">
    <source>
        <dbReference type="EMBL" id="MCO6042522.1"/>
    </source>
</evidence>
<name>A0A9X2JET4_9BACT</name>
<evidence type="ECO:0000259" key="3">
    <source>
        <dbReference type="Pfam" id="PF05569"/>
    </source>
</evidence>
<dbReference type="InterPro" id="IPR052173">
    <property type="entry name" value="Beta-lactam_resp_regulator"/>
</dbReference>
<feature type="compositionally biased region" description="Low complexity" evidence="1">
    <location>
        <begin position="98"/>
        <end position="123"/>
    </location>
</feature>
<dbReference type="Pfam" id="PF13620">
    <property type="entry name" value="CarboxypepD_reg"/>
    <property type="match status" value="1"/>
</dbReference>
<comment type="caution">
    <text evidence="4">The sequence shown here is derived from an EMBL/GenBank/DDBJ whole genome shotgun (WGS) entry which is preliminary data.</text>
</comment>